<dbReference type="AlphaFoldDB" id="A0A4Y2SFF9"/>
<dbReference type="Proteomes" id="UP000499080">
    <property type="component" value="Unassembled WGS sequence"/>
</dbReference>
<name>A0A4Y2SFF9_ARAVE</name>
<evidence type="ECO:0000313" key="1">
    <source>
        <dbReference type="EMBL" id="GBN86984.1"/>
    </source>
</evidence>
<protein>
    <recommendedName>
        <fullName evidence="3">RNase H type-1 domain-containing protein</fullName>
    </recommendedName>
</protein>
<evidence type="ECO:0008006" key="3">
    <source>
        <dbReference type="Google" id="ProtNLM"/>
    </source>
</evidence>
<reference evidence="1 2" key="1">
    <citation type="journal article" date="2019" name="Sci. Rep.">
        <title>Orb-weaving spider Araneus ventricosus genome elucidates the spidroin gene catalogue.</title>
        <authorList>
            <person name="Kono N."/>
            <person name="Nakamura H."/>
            <person name="Ohtoshi R."/>
            <person name="Moran D.A.P."/>
            <person name="Shinohara A."/>
            <person name="Yoshida Y."/>
            <person name="Fujiwara M."/>
            <person name="Mori M."/>
            <person name="Tomita M."/>
            <person name="Arakawa K."/>
        </authorList>
    </citation>
    <scope>NUCLEOTIDE SEQUENCE [LARGE SCALE GENOMIC DNA]</scope>
</reference>
<comment type="caution">
    <text evidence="1">The sequence shown here is derived from an EMBL/GenBank/DDBJ whole genome shotgun (WGS) entry which is preliminary data.</text>
</comment>
<accession>A0A4Y2SFF9</accession>
<dbReference type="EMBL" id="BGPR01021565">
    <property type="protein sequence ID" value="GBN86984.1"/>
    <property type="molecule type" value="Genomic_DNA"/>
</dbReference>
<dbReference type="SUPFAM" id="SSF53098">
    <property type="entry name" value="Ribonuclease H-like"/>
    <property type="match status" value="1"/>
</dbReference>
<gene>
    <name evidence="1" type="ORF">AVEN_86135_1</name>
</gene>
<dbReference type="GO" id="GO:0003676">
    <property type="term" value="F:nucleic acid binding"/>
    <property type="evidence" value="ECO:0007669"/>
    <property type="project" value="InterPro"/>
</dbReference>
<keyword evidence="2" id="KW-1185">Reference proteome</keyword>
<sequence>MSEGMVRKLVRSFKDGRTNVHDEERSGRLSVITEDLVQKIDGKFRALRFHLNLMSFLKFQEVCFYGIIPEHLNYQISGGQYPSLGDQLATKKEPLFSRKIQSGARNHLSPAAVKWGSLRQDRAHRVKLVEANLLNAGFRIRNSRSVVQYLDNWRDVSDRRGMDIFNKLRTLCNSCVFHLQWIPSHVNLKYNDIADSLAKEGTSMPQTYVEPLTYLELYSRLKALVNISWRHPPAHPWYLSEGPGAAIHFKWDRKDQKPLARLSSGHLKTLRFSRGDKKFNICTKCNMIEVTPQHLLGCVALVYDDLLKRLDFVLEMIKANDLMGLI</sequence>
<dbReference type="InterPro" id="IPR012337">
    <property type="entry name" value="RNaseH-like_sf"/>
</dbReference>
<dbReference type="OrthoDB" id="7482697at2759"/>
<dbReference type="InterPro" id="IPR036397">
    <property type="entry name" value="RNaseH_sf"/>
</dbReference>
<evidence type="ECO:0000313" key="2">
    <source>
        <dbReference type="Proteomes" id="UP000499080"/>
    </source>
</evidence>
<proteinExistence type="predicted"/>
<dbReference type="Gene3D" id="3.30.420.10">
    <property type="entry name" value="Ribonuclease H-like superfamily/Ribonuclease H"/>
    <property type="match status" value="1"/>
</dbReference>
<organism evidence="1 2">
    <name type="scientific">Araneus ventricosus</name>
    <name type="common">Orbweaver spider</name>
    <name type="synonym">Epeira ventricosa</name>
    <dbReference type="NCBI Taxonomy" id="182803"/>
    <lineage>
        <taxon>Eukaryota</taxon>
        <taxon>Metazoa</taxon>
        <taxon>Ecdysozoa</taxon>
        <taxon>Arthropoda</taxon>
        <taxon>Chelicerata</taxon>
        <taxon>Arachnida</taxon>
        <taxon>Araneae</taxon>
        <taxon>Araneomorphae</taxon>
        <taxon>Entelegynae</taxon>
        <taxon>Araneoidea</taxon>
        <taxon>Araneidae</taxon>
        <taxon>Araneus</taxon>
    </lineage>
</organism>